<accession>K1RW67</accession>
<protein>
    <submittedName>
        <fullName evidence="12">Uncharacterized protein</fullName>
    </submittedName>
</protein>
<evidence type="ECO:0000256" key="6">
    <source>
        <dbReference type="SAM" id="MobiDB-lite"/>
    </source>
</evidence>
<keyword evidence="3 7" id="KW-1133">Transmembrane helix</keyword>
<dbReference type="InterPro" id="IPR017981">
    <property type="entry name" value="GPCR_2-like_7TM"/>
</dbReference>
<dbReference type="PRINTS" id="PR00249">
    <property type="entry name" value="GPCRSECRETIN"/>
</dbReference>
<evidence type="ECO:0000256" key="7">
    <source>
        <dbReference type="SAM" id="Phobius"/>
    </source>
</evidence>
<feature type="chain" id="PRO_5043399772" evidence="8">
    <location>
        <begin position="25"/>
        <end position="2701"/>
    </location>
</feature>
<dbReference type="Pfam" id="PF01825">
    <property type="entry name" value="GPS"/>
    <property type="match status" value="1"/>
</dbReference>
<evidence type="ECO:0000313" key="12">
    <source>
        <dbReference type="EMBL" id="EKC39061.1"/>
    </source>
</evidence>
<organism evidence="12">
    <name type="scientific">Magallana gigas</name>
    <name type="common">Pacific oyster</name>
    <name type="synonym">Crassostrea gigas</name>
    <dbReference type="NCBI Taxonomy" id="29159"/>
    <lineage>
        <taxon>Eukaryota</taxon>
        <taxon>Metazoa</taxon>
        <taxon>Spiralia</taxon>
        <taxon>Lophotrochozoa</taxon>
        <taxon>Mollusca</taxon>
        <taxon>Bivalvia</taxon>
        <taxon>Autobranchia</taxon>
        <taxon>Pteriomorphia</taxon>
        <taxon>Ostreida</taxon>
        <taxon>Ostreoidea</taxon>
        <taxon>Ostreidae</taxon>
        <taxon>Magallana</taxon>
    </lineage>
</organism>
<feature type="region of interest" description="Disordered" evidence="6">
    <location>
        <begin position="223"/>
        <end position="250"/>
    </location>
</feature>
<evidence type="ECO:0000259" key="10">
    <source>
        <dbReference type="PROSITE" id="PS50221"/>
    </source>
</evidence>
<feature type="compositionally biased region" description="Low complexity" evidence="6">
    <location>
        <begin position="956"/>
        <end position="973"/>
    </location>
</feature>
<dbReference type="PROSITE" id="PS50221">
    <property type="entry name" value="GAIN_B"/>
    <property type="match status" value="1"/>
</dbReference>
<sequence>MTRKRQDAIWIIILLLSIETRISSQQPFPDTEDFIPNEHHDVTAFQNKTFAKTQQLNDGHYLDLLSGICREGWVKGRVNDVTVCLRTNTHPLSWSDARDTCRKDFSFLMKMEAPVSIESLELEDYLKRKNIDNIWTGIHEEGGYLVWDEISPHKVRAYNDPLEYELLQRRNWKWNIEPDDEDDDSADNDDFEFHEDSRSTCGLLNFNQYMEKHTLSKRSVEKISKQIKQSDDIPELEQTPAPGSREVDTPQDIRSHLTSMSRLRALERYIEQLSRQNNRRRTTLNANKVKKFIESQRKLLQKQENDREFTTNLNEAIEPAQPTEETDYPDERKDHPKSSYLRQTLDKSKTLSDLKADLEDSNSTFEGQVTPRSIVTTAASLVSIPTRPTRPVIIPLPTDPVYENFTMNDQQANLTEHKLAGVPIPTFKPEKETNTRRDNQEDKNVKNAHPADFVDYEDLLLRESKKHTTQNNAKKPKLKANIHRSATILTKAMVPPKPPVDKKSTKQTAFKKNVHSMKGNKAAKSESISSSEEMTDISPIGIANISEKVKTDKDEKMSQILDFLVSSSENVDSTEDTDEIDDSTETLELNPISEQQKQTTSENKAERVFPQKPPSIAIPPALITNSRKSKSKSSKSSSSLSDERKHRASETDEIILTEEIKSNSNEKSSPRTTLEKSSEQSKVSKAVKIPLEKIETPKPVPINIGQADSEELKAYLDAMKPTTKEDGVSDKETGKATKSKNVSGSNPTTLFNTKAFYDLPETSTEKKSISSKSEKTTSEESKKDEKQTSKQRKTITDARGGVPLSLAMLHSDNTSGDDTTDKEGRRQDIANKSPSTHKQKVTKLKKKVSAIPIPVSVIEKNEEKTKREKFQKSNNSSEESIEKTSKLAENIEEKKTTVNSNDKSLSNERKAEKEESFSESLSSDTVSFEDEERDRDKKHTTSASLEVNDAYQITGSSEELSASTDSSTVTSATLRDNGDDSDSSKDIMESEPDDAILVIDRSNKNNTDSYSSDEESDETKGMKTVTIIPGVEDYLSTSSSEEVSKEIKATLPMPISNIQVRKFKVSDEKDGKSLMDETKKIDTLKEGNVRKGSGLDKPTDKDSSNEEKMKTILDKVDKHVKQERVKITKSSEEPDREDVDANDKQDRNSLNLEKSGDIMLDFERQENAIKKPKSSLQSSTESEEPSIVKHINGTATAIEEVISHPTDSLPFNDVVDANSDENIRIDATKQASDEKSLVSLSHISKEGDSTEEIEKAVVKENVAKNRSNESDENIMHLIDHSNEEDKSNLLVDSAIESKNTAEDDESHEDMEDPNASVNRTDDNASLSSFEEKTTTKPYLKEYSSSSESTEHYFVSSEEDNDRVVRFRNSEENKLMRSGNYEFKDFYDHNKEIEDDEDMYQKEVNRDKMERDKHFKLKSSSEMPIVLEAIRNIDDSTEETQTIKSDEAFRSLFEKLNNRSKSLMAEAASKDEFRHREDQDLDFAGIRAGEVSEDMDMDPEDILAQEADLRAEARVNQALLPSFQKSQTIPKIASNDGKAHMKLSNCNSRRTSMCYTYPVTVESQASTCDSGWVGHVFHTKCYRIMRNANTIPKMLHKNAMSTCKMEGGSVAELNDGYKGNYLLMTLLKSIKEHLRELPPKEDIPPIWVRRGSQDSSCSVMTLSGPIAVECNQSIAVAVCEKNANDIRIQNTRTMNTSLAIKEFAINDKKILQCDLKNSASELPILWFKDGRLIDIKVKKRKSSIFPHLGGRPISPLPEPAETDVTSLELNTWLRKALETSTDQSLTDEIFQGHYWCAAWKTSPFVRENSREIFVRFTDVITFVGIILLPAIPYDERLLHNKIEKNIPPILNIMTDLRYINNIVFRKLQQEFPNLESTSAYPGDISSKPPLLLSFNVYIRASKNYTTADEMPLYKSMRTRYQEILRDGNILTRLPRGTPLRFIRSLKIRSTVSCQQTTLTDPRTRLVANFFPAGINLNVSSIDVCENGERAGKATCKGNFKSGAYWGNIQITRRCGTPDTRMEENDEDSSEQLVDDEEQGEEYENLVQRMTAEERLRELAEMEIEENNLESVIEETAEIADTVEDFKEIDLEYINEIMEKSAISNGKSRFVTAKALETVDRLLTVDDMVFQNAKRVSSIIKNFERIVEDTDLNDDGHFRLVLPNVAMEIYELQKFSQPVIGMAAKTDEDGKAVYTPFNQQRIVSIYNESVLYDDIDVAIHLPPELVEETKAENNSRLYMMVYRDGNMFQDLSMPNNVQQAASDSTRSNNKKLNSFVISASIGGRRIEGLKQKVKTIFRPLKDVGGRTRTCAFYNFTLNNMAGGWSSSGCTYDGQVNGRDVCLCDHLTNFAVLVDYYGQDDRVDHVHEVTLSIISLIGLSLSILGLSLTIISFVFFRKLRKGRAQQTLFNLALAMLCSWVIFLVGIKQTYHFIGCLIVAILLHYFILASFMWMLMEAFLQYLTFVKVLGTYVTRYTLKSVIAAWGLPVIPIICVLSIDHNLYKGGDHYCWMSLDAFYYAFAIPVGVIILANLVIFIITVVSIFRRPQGLRSNQSKHKMAITNLQAAITSFVLLGLSWILGYFAISDARLPFQYAFTILSSLQGFFIFVLFVARKKQVREQWKMICCCIYPDQQKAQRTLSASASYPSTCSSRSTSSTSTLHHQGRTDRSDSCKTTTSFIGSEYDSIYTVPYSRASRDSLYYRKL</sequence>
<feature type="compositionally biased region" description="Polar residues" evidence="6">
    <location>
        <begin position="941"/>
        <end position="955"/>
    </location>
</feature>
<feature type="transmembrane region" description="Helical" evidence="7">
    <location>
        <begin position="2370"/>
        <end position="2393"/>
    </location>
</feature>
<keyword evidence="2 7" id="KW-0812">Transmembrane</keyword>
<feature type="region of interest" description="Disordered" evidence="6">
    <location>
        <begin position="1298"/>
        <end position="1359"/>
    </location>
</feature>
<dbReference type="InterPro" id="IPR001304">
    <property type="entry name" value="C-type_lectin-like"/>
</dbReference>
<feature type="compositionally biased region" description="Polar residues" evidence="6">
    <location>
        <begin position="592"/>
        <end position="602"/>
    </location>
</feature>
<dbReference type="Gene3D" id="2.60.220.50">
    <property type="match status" value="1"/>
</dbReference>
<feature type="compositionally biased region" description="Polar residues" evidence="6">
    <location>
        <begin position="739"/>
        <end position="752"/>
    </location>
</feature>
<dbReference type="SMART" id="SM00303">
    <property type="entry name" value="GPS"/>
    <property type="match status" value="1"/>
</dbReference>
<dbReference type="CDD" id="cd00037">
    <property type="entry name" value="CLECT"/>
    <property type="match status" value="1"/>
</dbReference>
<evidence type="ECO:0000256" key="2">
    <source>
        <dbReference type="ARBA" id="ARBA00022692"/>
    </source>
</evidence>
<keyword evidence="8" id="KW-0732">Signal</keyword>
<feature type="region of interest" description="Disordered" evidence="6">
    <location>
        <begin position="1064"/>
        <end position="1187"/>
    </location>
</feature>
<feature type="region of interest" description="Disordered" evidence="6">
    <location>
        <begin position="2016"/>
        <end position="2037"/>
    </location>
</feature>
<dbReference type="InterPro" id="IPR046338">
    <property type="entry name" value="GAIN_dom_sf"/>
</dbReference>
<feature type="compositionally biased region" description="Basic and acidic residues" evidence="6">
    <location>
        <begin position="859"/>
        <end position="871"/>
    </location>
</feature>
<dbReference type="GO" id="GO:0016020">
    <property type="term" value="C:membrane"/>
    <property type="evidence" value="ECO:0007669"/>
    <property type="project" value="UniProtKB-SubCell"/>
</dbReference>
<feature type="region of interest" description="Disordered" evidence="6">
    <location>
        <begin position="2642"/>
        <end position="2670"/>
    </location>
</feature>
<feature type="compositionally biased region" description="Basic and acidic residues" evidence="6">
    <location>
        <begin position="763"/>
        <end position="788"/>
    </location>
</feature>
<keyword evidence="4 7" id="KW-0472">Membrane</keyword>
<feature type="compositionally biased region" description="Acidic residues" evidence="6">
    <location>
        <begin position="1302"/>
        <end position="1312"/>
    </location>
</feature>
<feature type="compositionally biased region" description="Low complexity" evidence="6">
    <location>
        <begin position="1340"/>
        <end position="1355"/>
    </location>
</feature>
<dbReference type="Gene3D" id="1.20.1070.10">
    <property type="entry name" value="Rhodopsin 7-helix transmembrane proteins"/>
    <property type="match status" value="1"/>
</dbReference>
<dbReference type="PROSITE" id="PS50261">
    <property type="entry name" value="G_PROTEIN_RECEP_F2_4"/>
    <property type="match status" value="1"/>
</dbReference>
<feature type="region of interest" description="Disordered" evidence="6">
    <location>
        <begin position="1231"/>
        <end position="1251"/>
    </location>
</feature>
<dbReference type="InterPro" id="IPR016187">
    <property type="entry name" value="CTDL_fold"/>
</dbReference>
<feature type="transmembrane region" description="Helical" evidence="7">
    <location>
        <begin position="2472"/>
        <end position="2494"/>
    </location>
</feature>
<feature type="domain" description="C-type lectin" evidence="9">
    <location>
        <begin position="84"/>
        <end position="209"/>
    </location>
</feature>
<feature type="compositionally biased region" description="Basic and acidic residues" evidence="6">
    <location>
        <begin position="819"/>
        <end position="829"/>
    </location>
</feature>
<dbReference type="SUPFAM" id="SSF81321">
    <property type="entry name" value="Family A G protein-coupled receptor-like"/>
    <property type="match status" value="1"/>
</dbReference>
<evidence type="ECO:0000259" key="11">
    <source>
        <dbReference type="PROSITE" id="PS50261"/>
    </source>
</evidence>
<gene>
    <name evidence="12" type="ORF">CGI_10018541</name>
</gene>
<feature type="compositionally biased region" description="Low complexity" evidence="6">
    <location>
        <begin position="2642"/>
        <end position="2656"/>
    </location>
</feature>
<dbReference type="InterPro" id="IPR057244">
    <property type="entry name" value="GAIN_B"/>
</dbReference>
<feature type="signal peptide" evidence="8">
    <location>
        <begin position="1"/>
        <end position="24"/>
    </location>
</feature>
<dbReference type="SUPFAM" id="SSF56436">
    <property type="entry name" value="C-type lectin-like"/>
    <property type="match status" value="2"/>
</dbReference>
<feature type="compositionally biased region" description="Polar residues" evidence="6">
    <location>
        <begin position="1315"/>
        <end position="1328"/>
    </location>
</feature>
<evidence type="ECO:0000259" key="9">
    <source>
        <dbReference type="PROSITE" id="PS50041"/>
    </source>
</evidence>
<feature type="compositionally biased region" description="Acidic residues" evidence="6">
    <location>
        <begin position="572"/>
        <end position="585"/>
    </location>
</feature>
<dbReference type="PANTHER" id="PTHR47767:SF1">
    <property type="entry name" value="ADHESION G PROTEIN-COUPLED RECEPTOR G7"/>
    <property type="match status" value="1"/>
</dbReference>
<feature type="compositionally biased region" description="Basic and acidic residues" evidence="6">
    <location>
        <begin position="722"/>
        <end position="735"/>
    </location>
</feature>
<dbReference type="GO" id="GO:0004930">
    <property type="term" value="F:G protein-coupled receptor activity"/>
    <property type="evidence" value="ECO:0007669"/>
    <property type="project" value="InterPro"/>
</dbReference>
<feature type="compositionally biased region" description="Basic and acidic residues" evidence="6">
    <location>
        <begin position="880"/>
        <end position="896"/>
    </location>
</feature>
<dbReference type="EMBL" id="JH816130">
    <property type="protein sequence ID" value="EKC39061.1"/>
    <property type="molecule type" value="Genomic_DNA"/>
</dbReference>
<dbReference type="Gene3D" id="3.10.100.10">
    <property type="entry name" value="Mannose-Binding Protein A, subunit A"/>
    <property type="match status" value="1"/>
</dbReference>
<dbReference type="PANTHER" id="PTHR47767">
    <property type="entry name" value="ADHESION G PROTEIN-COUPLED RECEPTOR G7"/>
    <property type="match status" value="1"/>
</dbReference>
<dbReference type="InParanoid" id="K1RW67"/>
<reference evidence="12" key="1">
    <citation type="journal article" date="2012" name="Nature">
        <title>The oyster genome reveals stress adaptation and complexity of shell formation.</title>
        <authorList>
            <person name="Zhang G."/>
            <person name="Fang X."/>
            <person name="Guo X."/>
            <person name="Li L."/>
            <person name="Luo R."/>
            <person name="Xu F."/>
            <person name="Yang P."/>
            <person name="Zhang L."/>
            <person name="Wang X."/>
            <person name="Qi H."/>
            <person name="Xiong Z."/>
            <person name="Que H."/>
            <person name="Xie Y."/>
            <person name="Holland P.W."/>
            <person name="Paps J."/>
            <person name="Zhu Y."/>
            <person name="Wu F."/>
            <person name="Chen Y."/>
            <person name="Wang J."/>
            <person name="Peng C."/>
            <person name="Meng J."/>
            <person name="Yang L."/>
            <person name="Liu J."/>
            <person name="Wen B."/>
            <person name="Zhang N."/>
            <person name="Huang Z."/>
            <person name="Zhu Q."/>
            <person name="Feng Y."/>
            <person name="Mount A."/>
            <person name="Hedgecock D."/>
            <person name="Xu Z."/>
            <person name="Liu Y."/>
            <person name="Domazet-Loso T."/>
            <person name="Du Y."/>
            <person name="Sun X."/>
            <person name="Zhang S."/>
            <person name="Liu B."/>
            <person name="Cheng P."/>
            <person name="Jiang X."/>
            <person name="Li J."/>
            <person name="Fan D."/>
            <person name="Wang W."/>
            <person name="Fu W."/>
            <person name="Wang T."/>
            <person name="Wang B."/>
            <person name="Zhang J."/>
            <person name="Peng Z."/>
            <person name="Li Y."/>
            <person name="Li N."/>
            <person name="Wang J."/>
            <person name="Chen M."/>
            <person name="He Y."/>
            <person name="Tan F."/>
            <person name="Song X."/>
            <person name="Zheng Q."/>
            <person name="Huang R."/>
            <person name="Yang H."/>
            <person name="Du X."/>
            <person name="Chen L."/>
            <person name="Yang M."/>
            <person name="Gaffney P.M."/>
            <person name="Wang S."/>
            <person name="Luo L."/>
            <person name="She Z."/>
            <person name="Ming Y."/>
            <person name="Huang W."/>
            <person name="Zhang S."/>
            <person name="Huang B."/>
            <person name="Zhang Y."/>
            <person name="Qu T."/>
            <person name="Ni P."/>
            <person name="Miao G."/>
            <person name="Wang J."/>
            <person name="Wang Q."/>
            <person name="Steinberg C.E."/>
            <person name="Wang H."/>
            <person name="Li N."/>
            <person name="Qian L."/>
            <person name="Zhang G."/>
            <person name="Li Y."/>
            <person name="Yang H."/>
            <person name="Liu X."/>
            <person name="Wang J."/>
            <person name="Yin Y."/>
            <person name="Wang J."/>
        </authorList>
    </citation>
    <scope>NUCLEOTIDE SEQUENCE [LARGE SCALE GENOMIC DNA]</scope>
    <source>
        <strain evidence="12">05x7-T-G4-1.051#20</strain>
    </source>
</reference>
<feature type="transmembrane region" description="Helical" evidence="7">
    <location>
        <begin position="2514"/>
        <end position="2540"/>
    </location>
</feature>
<feature type="transmembrane region" description="Helical" evidence="7">
    <location>
        <begin position="2587"/>
        <end position="2609"/>
    </location>
</feature>
<proteinExistence type="predicted"/>
<feature type="region of interest" description="Disordered" evidence="6">
    <location>
        <begin position="311"/>
        <end position="346"/>
    </location>
</feature>
<dbReference type="GO" id="GO:0007166">
    <property type="term" value="P:cell surface receptor signaling pathway"/>
    <property type="evidence" value="ECO:0007669"/>
    <property type="project" value="InterPro"/>
</dbReference>
<feature type="domain" description="G-protein coupled receptors family 2 profile 2" evidence="11">
    <location>
        <begin position="2368"/>
        <end position="2611"/>
    </location>
</feature>
<dbReference type="HOGENOM" id="CLU_227327_0_0_1"/>
<keyword evidence="5" id="KW-1015">Disulfide bond</keyword>
<feature type="transmembrane region" description="Helical" evidence="7">
    <location>
        <begin position="2405"/>
        <end position="2422"/>
    </location>
</feature>
<feature type="compositionally biased region" description="Basic and acidic residues" evidence="6">
    <location>
        <begin position="905"/>
        <end position="916"/>
    </location>
</feature>
<dbReference type="InterPro" id="IPR000832">
    <property type="entry name" value="GPCR_2_secretin-like"/>
</dbReference>
<dbReference type="CDD" id="cd15040">
    <property type="entry name" value="7tmB2_Adhesion"/>
    <property type="match status" value="1"/>
</dbReference>
<name>K1RW67_MAGGI</name>
<dbReference type="InterPro" id="IPR000203">
    <property type="entry name" value="GPS"/>
</dbReference>
<dbReference type="InterPro" id="IPR053066">
    <property type="entry name" value="ADGR_G7"/>
</dbReference>
<feature type="region of interest" description="Disordered" evidence="6">
    <location>
        <begin position="568"/>
        <end position="1024"/>
    </location>
</feature>
<evidence type="ECO:0000256" key="3">
    <source>
        <dbReference type="ARBA" id="ARBA00022989"/>
    </source>
</evidence>
<feature type="compositionally biased region" description="Basic and acidic residues" evidence="6">
    <location>
        <begin position="641"/>
        <end position="650"/>
    </location>
</feature>
<feature type="transmembrane region" description="Helical" evidence="7">
    <location>
        <begin position="2560"/>
        <end position="2581"/>
    </location>
</feature>
<feature type="compositionally biased region" description="Acidic residues" evidence="6">
    <location>
        <begin position="2022"/>
        <end position="2037"/>
    </location>
</feature>
<evidence type="ECO:0000256" key="1">
    <source>
        <dbReference type="ARBA" id="ARBA00004141"/>
    </source>
</evidence>
<feature type="region of interest" description="Disordered" evidence="6">
    <location>
        <begin position="493"/>
        <end position="532"/>
    </location>
</feature>
<evidence type="ECO:0000256" key="8">
    <source>
        <dbReference type="SAM" id="SignalP"/>
    </source>
</evidence>
<feature type="compositionally biased region" description="Basic and acidic residues" evidence="6">
    <location>
        <begin position="1064"/>
        <end position="1147"/>
    </location>
</feature>
<dbReference type="InterPro" id="IPR016186">
    <property type="entry name" value="C-type_lectin-like/link_sf"/>
</dbReference>
<evidence type="ECO:0000256" key="4">
    <source>
        <dbReference type="ARBA" id="ARBA00023136"/>
    </source>
</evidence>
<feature type="compositionally biased region" description="Basic and acidic residues" evidence="6">
    <location>
        <begin position="976"/>
        <end position="988"/>
    </location>
</feature>
<dbReference type="Pfam" id="PF00002">
    <property type="entry name" value="7tm_2"/>
    <property type="match status" value="1"/>
</dbReference>
<feature type="transmembrane region" description="Helical" evidence="7">
    <location>
        <begin position="2428"/>
        <end position="2451"/>
    </location>
</feature>
<dbReference type="PROSITE" id="PS50041">
    <property type="entry name" value="C_TYPE_LECTIN_2"/>
    <property type="match status" value="1"/>
</dbReference>
<evidence type="ECO:0000256" key="5">
    <source>
        <dbReference type="ARBA" id="ARBA00023157"/>
    </source>
</evidence>
<feature type="domain" description="GAIN-B" evidence="10">
    <location>
        <begin position="2189"/>
        <end position="2357"/>
    </location>
</feature>
<comment type="subcellular location">
    <subcellularLocation>
        <location evidence="1">Membrane</location>
        <topology evidence="1">Multi-pass membrane protein</topology>
    </subcellularLocation>
</comment>
<feature type="compositionally biased region" description="Basic residues" evidence="6">
    <location>
        <begin position="835"/>
        <end position="848"/>
    </location>
</feature>